<feature type="transmembrane region" description="Helical" evidence="1">
    <location>
        <begin position="93"/>
        <end position="111"/>
    </location>
</feature>
<evidence type="ECO:0000313" key="2">
    <source>
        <dbReference type="EMBL" id="MFC5914649.1"/>
    </source>
</evidence>
<proteinExistence type="predicted"/>
<protein>
    <submittedName>
        <fullName evidence="2">Uncharacterized protein</fullName>
    </submittedName>
</protein>
<gene>
    <name evidence="2" type="ORF">ACFP1B_14570</name>
</gene>
<comment type="caution">
    <text evidence="2">The sequence shown here is derived from an EMBL/GenBank/DDBJ whole genome shotgun (WGS) entry which is preliminary data.</text>
</comment>
<keyword evidence="1" id="KW-0472">Membrane</keyword>
<feature type="transmembrane region" description="Helical" evidence="1">
    <location>
        <begin position="60"/>
        <end position="81"/>
    </location>
</feature>
<accession>A0ABW1GIM7</accession>
<dbReference type="EMBL" id="JBHSPU010000014">
    <property type="protein sequence ID" value="MFC5914649.1"/>
    <property type="molecule type" value="Genomic_DNA"/>
</dbReference>
<organism evidence="2 3">
    <name type="scientific">Streptomyces pulveraceus</name>
    <dbReference type="NCBI Taxonomy" id="68258"/>
    <lineage>
        <taxon>Bacteria</taxon>
        <taxon>Bacillati</taxon>
        <taxon>Actinomycetota</taxon>
        <taxon>Actinomycetes</taxon>
        <taxon>Kitasatosporales</taxon>
        <taxon>Streptomycetaceae</taxon>
        <taxon>Streptomyces</taxon>
    </lineage>
</organism>
<feature type="transmembrane region" description="Helical" evidence="1">
    <location>
        <begin position="33"/>
        <end position="54"/>
    </location>
</feature>
<dbReference type="RefSeq" id="WP_344508342.1">
    <property type="nucleotide sequence ID" value="NZ_BAAATU010000006.1"/>
</dbReference>
<evidence type="ECO:0000256" key="1">
    <source>
        <dbReference type="SAM" id="Phobius"/>
    </source>
</evidence>
<reference evidence="3" key="1">
    <citation type="journal article" date="2019" name="Int. J. Syst. Evol. Microbiol.">
        <title>The Global Catalogue of Microorganisms (GCM) 10K type strain sequencing project: providing services to taxonomists for standard genome sequencing and annotation.</title>
        <authorList>
            <consortium name="The Broad Institute Genomics Platform"/>
            <consortium name="The Broad Institute Genome Sequencing Center for Infectious Disease"/>
            <person name="Wu L."/>
            <person name="Ma J."/>
        </authorList>
    </citation>
    <scope>NUCLEOTIDE SEQUENCE [LARGE SCALE GENOMIC DNA]</scope>
    <source>
        <strain evidence="3">JCM 4147</strain>
    </source>
</reference>
<sequence>MESDTHPTTGARPHPTRQTPDALRAFGMAMNSVKVYGALCVIALLAVAAVAGSGHTVNTFMWVRAVLLPVVAVLIHRMAAAASRGSRRAFERVGTLAVIMPIAIIGVDLIPGVCPPWYAAMQTVCMAPIVCVAFITRGSALRAAFPKGR</sequence>
<feature type="transmembrane region" description="Helical" evidence="1">
    <location>
        <begin position="117"/>
        <end position="135"/>
    </location>
</feature>
<dbReference type="Proteomes" id="UP001596200">
    <property type="component" value="Unassembled WGS sequence"/>
</dbReference>
<keyword evidence="3" id="KW-1185">Reference proteome</keyword>
<keyword evidence="1" id="KW-1133">Transmembrane helix</keyword>
<keyword evidence="1" id="KW-0812">Transmembrane</keyword>
<name>A0ABW1GIM7_9ACTN</name>
<evidence type="ECO:0000313" key="3">
    <source>
        <dbReference type="Proteomes" id="UP001596200"/>
    </source>
</evidence>